<evidence type="ECO:0000259" key="13">
    <source>
        <dbReference type="Pfam" id="PF08345"/>
    </source>
</evidence>
<feature type="compositionally biased region" description="Polar residues" evidence="10">
    <location>
        <begin position="275"/>
        <end position="293"/>
    </location>
</feature>
<dbReference type="PATRIC" id="fig|471514.4.peg.3648"/>
<evidence type="ECO:0000256" key="11">
    <source>
        <dbReference type="SAM" id="Phobius"/>
    </source>
</evidence>
<gene>
    <name evidence="14" type="ORF">AN477_07035</name>
</gene>
<comment type="similarity">
    <text evidence="3 9">Belongs to the FliF family.</text>
</comment>
<keyword evidence="6 11" id="KW-1133">Transmembrane helix</keyword>
<keyword evidence="4" id="KW-1003">Cell membrane</keyword>
<feature type="region of interest" description="Disordered" evidence="10">
    <location>
        <begin position="275"/>
        <end position="348"/>
    </location>
</feature>
<comment type="caution">
    <text evidence="14">The sequence shown here is derived from an EMBL/GenBank/DDBJ whole genome shotgun (WGS) entry which is preliminary data.</text>
</comment>
<dbReference type="EMBL" id="LJCO01000033">
    <property type="protein sequence ID" value="KPV44478.1"/>
    <property type="molecule type" value="Genomic_DNA"/>
</dbReference>
<keyword evidence="5 11" id="KW-0812">Transmembrane</keyword>
<feature type="transmembrane region" description="Helical" evidence="11">
    <location>
        <begin position="422"/>
        <end position="444"/>
    </location>
</feature>
<evidence type="ECO:0000256" key="7">
    <source>
        <dbReference type="ARBA" id="ARBA00023136"/>
    </source>
</evidence>
<keyword evidence="8 9" id="KW-0975">Bacterial flagellum</keyword>
<dbReference type="Proteomes" id="UP000050482">
    <property type="component" value="Unassembled WGS sequence"/>
</dbReference>
<dbReference type="GO" id="GO:0005886">
    <property type="term" value="C:plasma membrane"/>
    <property type="evidence" value="ECO:0007669"/>
    <property type="project" value="UniProtKB-SubCell"/>
</dbReference>
<name>A0A0P9CFY4_9BACL</name>
<dbReference type="InterPro" id="IPR045851">
    <property type="entry name" value="AMP-bd_C_sf"/>
</dbReference>
<proteinExistence type="inferred from homology"/>
<dbReference type="InterPro" id="IPR000067">
    <property type="entry name" value="FlgMring_FliF"/>
</dbReference>
<evidence type="ECO:0000256" key="10">
    <source>
        <dbReference type="SAM" id="MobiDB-lite"/>
    </source>
</evidence>
<feature type="domain" description="Flagellar M-ring N-terminal" evidence="12">
    <location>
        <begin position="41"/>
        <end position="213"/>
    </location>
</feature>
<dbReference type="GO" id="GO:0071973">
    <property type="term" value="P:bacterial-type flagellum-dependent cell motility"/>
    <property type="evidence" value="ECO:0007669"/>
    <property type="project" value="InterPro"/>
</dbReference>
<organism evidence="14 15">
    <name type="scientific">Alicyclobacillus ferrooxydans</name>
    <dbReference type="NCBI Taxonomy" id="471514"/>
    <lineage>
        <taxon>Bacteria</taxon>
        <taxon>Bacillati</taxon>
        <taxon>Bacillota</taxon>
        <taxon>Bacilli</taxon>
        <taxon>Bacillales</taxon>
        <taxon>Alicyclobacillaceae</taxon>
        <taxon>Alicyclobacillus</taxon>
    </lineage>
</organism>
<protein>
    <recommendedName>
        <fullName evidence="9">Flagellar M-ring protein</fullName>
    </recommendedName>
</protein>
<dbReference type="AlphaFoldDB" id="A0A0P9CFY4"/>
<feature type="domain" description="Flagellar M-ring C-terminal" evidence="13">
    <location>
        <begin position="248"/>
        <end position="407"/>
    </location>
</feature>
<sequence length="501" mass="53055">MKYIAPITQWWNKFNPRQKRNLVISLVSALICVVVIVWFTTRPNYVTVMSGLDDNSLGQVQQQLNTLKIPNKINGTSILVPKADADQARIQLSMAGLPKTGAIDYSSVKSSYAMTQAQFNLQVLNVLQQQLAQTIDQMNGVVASQVNIVIPQQSNMFVNNNQPSKASVFLQVGTGAQVSPSEVAGIQSLVAHSVSGLSAGNVSVVDQNGTTLSSQGATSSTGAVLTNSELSLRQQIESQLQQQLQGGLSQIVGPGNVVVTVNADVSFNRVVSQSHSVTPAQGQSTGLPTSQQITKSSSSSTGGAPSGAATTSSSNPGSAVYLGSAGSASNSTSTQSSSTTNYDNNYVNTQTTNDPIQINGYSVGVLVDSTNKAITPQVLSQIKSYVQNTVGSMPGQKNSVTVSTVPFQHTGTTLLSPAKNSILPFAIAGAALLLFGGGATWLIVSRRKRQRGMAPEPEPVLYTEDLAQPNEADHMKRRVAKLANDKPEEFAKMLRTWLNED</sequence>
<dbReference type="InterPro" id="IPR013556">
    <property type="entry name" value="Flag_M-ring_C"/>
</dbReference>
<dbReference type="NCBIfam" id="TIGR00206">
    <property type="entry name" value="fliF"/>
    <property type="match status" value="1"/>
</dbReference>
<evidence type="ECO:0000256" key="2">
    <source>
        <dbReference type="ARBA" id="ARBA00004651"/>
    </source>
</evidence>
<evidence type="ECO:0000256" key="5">
    <source>
        <dbReference type="ARBA" id="ARBA00022692"/>
    </source>
</evidence>
<feature type="transmembrane region" description="Helical" evidence="11">
    <location>
        <begin position="21"/>
        <end position="40"/>
    </location>
</feature>
<feature type="compositionally biased region" description="Low complexity" evidence="10">
    <location>
        <begin position="294"/>
        <end position="348"/>
    </location>
</feature>
<keyword evidence="15" id="KW-1185">Reference proteome</keyword>
<evidence type="ECO:0000256" key="8">
    <source>
        <dbReference type="ARBA" id="ARBA00023143"/>
    </source>
</evidence>
<evidence type="ECO:0000256" key="1">
    <source>
        <dbReference type="ARBA" id="ARBA00004117"/>
    </source>
</evidence>
<comment type="subcellular location">
    <subcellularLocation>
        <location evidence="1 9">Bacterial flagellum basal body</location>
    </subcellularLocation>
    <subcellularLocation>
        <location evidence="2">Cell membrane</location>
        <topology evidence="2">Multi-pass membrane protein</topology>
    </subcellularLocation>
</comment>
<dbReference type="STRING" id="471514.AN477_07035"/>
<dbReference type="PIRSF" id="PIRSF004862">
    <property type="entry name" value="FliF"/>
    <property type="match status" value="1"/>
</dbReference>
<dbReference type="Gene3D" id="3.30.300.30">
    <property type="match status" value="1"/>
</dbReference>
<dbReference type="PANTHER" id="PTHR30046">
    <property type="entry name" value="FLAGELLAR M-RING PROTEIN"/>
    <property type="match status" value="1"/>
</dbReference>
<evidence type="ECO:0000313" key="15">
    <source>
        <dbReference type="Proteomes" id="UP000050482"/>
    </source>
</evidence>
<comment type="function">
    <text evidence="9">The M ring may be actively involved in energy transduction.</text>
</comment>
<evidence type="ECO:0000259" key="12">
    <source>
        <dbReference type="Pfam" id="PF01514"/>
    </source>
</evidence>
<evidence type="ECO:0000256" key="9">
    <source>
        <dbReference type="PIRNR" id="PIRNR004862"/>
    </source>
</evidence>
<dbReference type="GO" id="GO:0009431">
    <property type="term" value="C:bacterial-type flagellum basal body, MS ring"/>
    <property type="evidence" value="ECO:0007669"/>
    <property type="project" value="InterPro"/>
</dbReference>
<evidence type="ECO:0000313" key="14">
    <source>
        <dbReference type="EMBL" id="KPV44478.1"/>
    </source>
</evidence>
<dbReference type="InterPro" id="IPR006182">
    <property type="entry name" value="FliF_N_dom"/>
</dbReference>
<dbReference type="InterPro" id="IPR043427">
    <property type="entry name" value="YscJ/FliF"/>
</dbReference>
<dbReference type="GO" id="GO:0003774">
    <property type="term" value="F:cytoskeletal motor activity"/>
    <property type="evidence" value="ECO:0007669"/>
    <property type="project" value="InterPro"/>
</dbReference>
<dbReference type="Pfam" id="PF08345">
    <property type="entry name" value="YscJ_FliF_C"/>
    <property type="match status" value="1"/>
</dbReference>
<dbReference type="PRINTS" id="PR01009">
    <property type="entry name" value="FLGMRINGFLIF"/>
</dbReference>
<evidence type="ECO:0000256" key="4">
    <source>
        <dbReference type="ARBA" id="ARBA00022475"/>
    </source>
</evidence>
<accession>A0A0P9CFY4</accession>
<keyword evidence="7 11" id="KW-0472">Membrane</keyword>
<evidence type="ECO:0000256" key="6">
    <source>
        <dbReference type="ARBA" id="ARBA00022989"/>
    </source>
</evidence>
<reference evidence="14 15" key="1">
    <citation type="submission" date="2015-09" db="EMBL/GenBank/DDBJ databases">
        <title>Draft genome sequence of Alicyclobacillus ferrooxydans DSM 22381.</title>
        <authorList>
            <person name="Hemp J."/>
        </authorList>
    </citation>
    <scope>NUCLEOTIDE SEQUENCE [LARGE SCALE GENOMIC DNA]</scope>
    <source>
        <strain evidence="14 15">TC-34</strain>
    </source>
</reference>
<dbReference type="Pfam" id="PF01514">
    <property type="entry name" value="YscJ_FliF"/>
    <property type="match status" value="1"/>
</dbReference>
<dbReference type="PANTHER" id="PTHR30046:SF0">
    <property type="entry name" value="FLAGELLAR M-RING PROTEIN"/>
    <property type="match status" value="1"/>
</dbReference>
<evidence type="ECO:0000256" key="3">
    <source>
        <dbReference type="ARBA" id="ARBA00007971"/>
    </source>
</evidence>